<dbReference type="InParanoid" id="A0A078B0U0"/>
<dbReference type="GO" id="GO:0003924">
    <property type="term" value="F:GTPase activity"/>
    <property type="evidence" value="ECO:0007669"/>
    <property type="project" value="InterPro"/>
</dbReference>
<feature type="domain" description="GB1/RHD3-type G" evidence="6">
    <location>
        <begin position="40"/>
        <end position="277"/>
    </location>
</feature>
<evidence type="ECO:0000259" key="6">
    <source>
        <dbReference type="PROSITE" id="PS51715"/>
    </source>
</evidence>
<evidence type="ECO:0000256" key="2">
    <source>
        <dbReference type="ARBA" id="ARBA00022801"/>
    </source>
</evidence>
<gene>
    <name evidence="7" type="primary">Contig14181.g15117</name>
    <name evidence="7" type="ORF">STYLEM_17026</name>
</gene>
<evidence type="ECO:0000256" key="3">
    <source>
        <dbReference type="ARBA" id="ARBA00023134"/>
    </source>
</evidence>
<dbReference type="SUPFAM" id="SSF48340">
    <property type="entry name" value="Interferon-induced guanylate-binding protein 1 (GBP1), C-terminal domain"/>
    <property type="match status" value="1"/>
</dbReference>
<keyword evidence="8" id="KW-1185">Reference proteome</keyword>
<accession>A0A078B0U0</accession>
<name>A0A078B0U0_STYLE</name>
<evidence type="ECO:0000313" key="7">
    <source>
        <dbReference type="EMBL" id="CDW87911.1"/>
    </source>
</evidence>
<dbReference type="Gene3D" id="1.20.1000.10">
    <property type="entry name" value="Guanylate-binding protein, C-terminal domain"/>
    <property type="match status" value="1"/>
</dbReference>
<dbReference type="AlphaFoldDB" id="A0A078B0U0"/>
<sequence length="914" mass="106954">MVESSDDIGRAIPFISIDQKSGHFEVTSDAMEILDSLPRNMKVSVVAIAGPYRSGKSFLANRLLNQSKGFEIGSTTQACTKGIWIWNKPVQVSENHIMLLLDTEGLASTERSTNIDIKIFTLSLLLSSLFIYNQMGPITENSLEDLSLISNLTNHIHFQKTQKETGSDYRTFFPSFYWVLRDFYHDLEGQSPKKYLEDCLQPTSGLSSEKLKKNMIREAITKYFKERECFTMIRPVSDESKLAHVDSLKWEELKNDFRKEVTSFVKDVKKKLRPKVVNGKFLNASMVLSLALEYTEAINSKETPTVLTAIDRVVQAETAKITDDMYDHFCNQINESLSEENMPFTKVTFKKILRKLVRSTRYQVQKQLGQILNLEEILKETANFDERINEIVKAKLKQNYSASYHYATGLLTKLYQTVDNPFKNLPTNNNNLDSIFIHEYIRKWIALGKEYKELGKCTNQWECLVESLVKLPEGRSLFIQRELIDFDQNYVSTSTIGDEVDDLQSSSGQNSIQLHQNHHALTIFQTVIDQINDMMNDQLNKLRINQNESQANEKKLSQKKKQNDQLIDLQRVQNDDITNMKHELEMKIENLKREIQSRLQELDSLKQVKDMESKNVKRIQDRQIKEKDDEIKQLESQKIQADQTFQASLGKVQDLDSEKRKEISLVQNEIKKLEEDVEELKNKMKNKENNPFYIQVNQFFGEVKEYIEEFKKIVVSQDDSKKHKMRLFQLQKQLNDIEYQSNQNELKQKKKQDEDLRAKKDKLEQDLELRIIESDQERQKIYQLQDKKQIYEQQIEIVSSNINDAQEAQKVLTNKFGQAFRSQQLKQKKLDEVQNDIQSFGEQQLRIEEQIYKISIENKQKQEDKEIILMLLPQVLKYLKGKQNNIKGFLNQMENELVKSKVQKMFLTYKIPFK</sequence>
<keyword evidence="1" id="KW-0547">Nucleotide-binding</keyword>
<dbReference type="InterPro" id="IPR030386">
    <property type="entry name" value="G_GB1_RHD3_dom"/>
</dbReference>
<dbReference type="PANTHER" id="PTHR10751">
    <property type="entry name" value="GUANYLATE BINDING PROTEIN"/>
    <property type="match status" value="1"/>
</dbReference>
<protein>
    <submittedName>
        <fullName evidence="7">Guanylate-binding n-terminal domain containing protein</fullName>
    </submittedName>
</protein>
<dbReference type="Proteomes" id="UP000039865">
    <property type="component" value="Unassembled WGS sequence"/>
</dbReference>
<dbReference type="Gene3D" id="3.40.50.300">
    <property type="entry name" value="P-loop containing nucleotide triphosphate hydrolases"/>
    <property type="match status" value="1"/>
</dbReference>
<evidence type="ECO:0000313" key="8">
    <source>
        <dbReference type="Proteomes" id="UP000039865"/>
    </source>
</evidence>
<reference evidence="7 8" key="1">
    <citation type="submission" date="2014-06" db="EMBL/GenBank/DDBJ databases">
        <authorList>
            <person name="Swart Estienne"/>
        </authorList>
    </citation>
    <scope>NUCLEOTIDE SEQUENCE [LARGE SCALE GENOMIC DNA]</scope>
    <source>
        <strain evidence="7 8">130c</strain>
    </source>
</reference>
<dbReference type="PROSITE" id="PS51715">
    <property type="entry name" value="G_GB1_RHD3"/>
    <property type="match status" value="1"/>
</dbReference>
<evidence type="ECO:0000256" key="1">
    <source>
        <dbReference type="ARBA" id="ARBA00022741"/>
    </source>
</evidence>
<keyword evidence="2" id="KW-0378">Hydrolase</keyword>
<dbReference type="EMBL" id="CCKQ01016051">
    <property type="protein sequence ID" value="CDW87911.1"/>
    <property type="molecule type" value="Genomic_DNA"/>
</dbReference>
<dbReference type="SUPFAM" id="SSF52540">
    <property type="entry name" value="P-loop containing nucleoside triphosphate hydrolases"/>
    <property type="match status" value="1"/>
</dbReference>
<dbReference type="OrthoDB" id="2135133at2759"/>
<proteinExistence type="inferred from homology"/>
<dbReference type="InterPro" id="IPR036543">
    <property type="entry name" value="Guanylate-bd_C_sf"/>
</dbReference>
<evidence type="ECO:0000256" key="5">
    <source>
        <dbReference type="SAM" id="Coils"/>
    </source>
</evidence>
<dbReference type="InterPro" id="IPR027417">
    <property type="entry name" value="P-loop_NTPase"/>
</dbReference>
<comment type="similarity">
    <text evidence="4">Belongs to the TRAFAC class dynamin-like GTPase superfamily. GB1/RHD3 GTPase family.</text>
</comment>
<dbReference type="GO" id="GO:0005525">
    <property type="term" value="F:GTP binding"/>
    <property type="evidence" value="ECO:0007669"/>
    <property type="project" value="UniProtKB-KW"/>
</dbReference>
<feature type="coiled-coil region" evidence="5">
    <location>
        <begin position="539"/>
        <end position="690"/>
    </location>
</feature>
<feature type="coiled-coil region" evidence="5">
    <location>
        <begin position="739"/>
        <end position="808"/>
    </location>
</feature>
<organism evidence="7 8">
    <name type="scientific">Stylonychia lemnae</name>
    <name type="common">Ciliate</name>
    <dbReference type="NCBI Taxonomy" id="5949"/>
    <lineage>
        <taxon>Eukaryota</taxon>
        <taxon>Sar</taxon>
        <taxon>Alveolata</taxon>
        <taxon>Ciliophora</taxon>
        <taxon>Intramacronucleata</taxon>
        <taxon>Spirotrichea</taxon>
        <taxon>Stichotrichia</taxon>
        <taxon>Sporadotrichida</taxon>
        <taxon>Oxytrichidae</taxon>
        <taxon>Stylonychinae</taxon>
        <taxon>Stylonychia</taxon>
    </lineage>
</organism>
<dbReference type="Pfam" id="PF02263">
    <property type="entry name" value="GBP"/>
    <property type="match status" value="1"/>
</dbReference>
<evidence type="ECO:0000256" key="4">
    <source>
        <dbReference type="PROSITE-ProRule" id="PRU01052"/>
    </source>
</evidence>
<dbReference type="InterPro" id="IPR015894">
    <property type="entry name" value="Guanylate-bd_N"/>
</dbReference>
<keyword evidence="3" id="KW-0342">GTP-binding</keyword>
<keyword evidence="5" id="KW-0175">Coiled coil</keyword>